<reference evidence="2 3" key="1">
    <citation type="submission" date="2024-09" db="EMBL/GenBank/DDBJ databases">
        <title>Rethinking Asexuality: The Enigmatic Case of Functional Sexual Genes in Lepraria (Stereocaulaceae).</title>
        <authorList>
            <person name="Doellman M."/>
            <person name="Sun Y."/>
            <person name="Barcenas-Pena A."/>
            <person name="Lumbsch H.T."/>
            <person name="Grewe F."/>
        </authorList>
    </citation>
    <scope>NUCLEOTIDE SEQUENCE [LARGE SCALE GENOMIC DNA]</scope>
    <source>
        <strain evidence="2 3">Mercado 3170</strain>
    </source>
</reference>
<dbReference type="InterPro" id="IPR051532">
    <property type="entry name" value="Ester_Hydrolysis_Enzymes"/>
</dbReference>
<protein>
    <recommendedName>
        <fullName evidence="1">SGNH hydrolase-type esterase domain-containing protein</fullName>
    </recommendedName>
</protein>
<name>A0ABR4ACH1_9LECA</name>
<feature type="domain" description="SGNH hydrolase-type esterase" evidence="1">
    <location>
        <begin position="7"/>
        <end position="184"/>
    </location>
</feature>
<dbReference type="InterPro" id="IPR013830">
    <property type="entry name" value="SGNH_hydro"/>
</dbReference>
<dbReference type="Proteomes" id="UP001590950">
    <property type="component" value="Unassembled WGS sequence"/>
</dbReference>
<dbReference type="Gene3D" id="3.40.50.1110">
    <property type="entry name" value="SGNH hydrolase"/>
    <property type="match status" value="1"/>
</dbReference>
<proteinExistence type="predicted"/>
<accession>A0ABR4ACH1</accession>
<dbReference type="InterPro" id="IPR036514">
    <property type="entry name" value="SGNH_hydro_sf"/>
</dbReference>
<keyword evidence="3" id="KW-1185">Reference proteome</keyword>
<evidence type="ECO:0000259" key="1">
    <source>
        <dbReference type="Pfam" id="PF13472"/>
    </source>
</evidence>
<dbReference type="Pfam" id="PF13472">
    <property type="entry name" value="Lipase_GDSL_2"/>
    <property type="match status" value="1"/>
</dbReference>
<evidence type="ECO:0000313" key="2">
    <source>
        <dbReference type="EMBL" id="KAL2042768.1"/>
    </source>
</evidence>
<sequence length="212" mass="23732">MHLRILCFGASITAGWSKGGTHFYPYSSQLSARIADEIPSTHFGIDLNGLSGDTLIDGHYTSRMYQAMKDTHPTAYDWTIIQAGGNDLAQNKGSPEQIFDALKEFWEIPLSMGSKVLALTVTEHGNDNAEENAKRQQLNDMVLRHQAKNFFVVDLAKGMPWQAMPLDQRMAIWSDDTHFTKEGNVIMGDLIADRLIELTKWSYHGLVSSSKL</sequence>
<evidence type="ECO:0000313" key="3">
    <source>
        <dbReference type="Proteomes" id="UP001590950"/>
    </source>
</evidence>
<dbReference type="SUPFAM" id="SSF52266">
    <property type="entry name" value="SGNH hydrolase"/>
    <property type="match status" value="1"/>
</dbReference>
<dbReference type="PANTHER" id="PTHR30383:SF19">
    <property type="entry name" value="FIBRONECTIN TYPE-III DOMAIN-CONTAINING PROTEIN"/>
    <property type="match status" value="1"/>
</dbReference>
<organism evidence="2 3">
    <name type="scientific">Stereocaulon virgatum</name>
    <dbReference type="NCBI Taxonomy" id="373712"/>
    <lineage>
        <taxon>Eukaryota</taxon>
        <taxon>Fungi</taxon>
        <taxon>Dikarya</taxon>
        <taxon>Ascomycota</taxon>
        <taxon>Pezizomycotina</taxon>
        <taxon>Lecanoromycetes</taxon>
        <taxon>OSLEUM clade</taxon>
        <taxon>Lecanoromycetidae</taxon>
        <taxon>Lecanorales</taxon>
        <taxon>Lecanorineae</taxon>
        <taxon>Stereocaulaceae</taxon>
        <taxon>Stereocaulon</taxon>
    </lineage>
</organism>
<gene>
    <name evidence="2" type="ORF">N7G274_004527</name>
</gene>
<dbReference type="EMBL" id="JBEFKJ010000013">
    <property type="protein sequence ID" value="KAL2042768.1"/>
    <property type="molecule type" value="Genomic_DNA"/>
</dbReference>
<comment type="caution">
    <text evidence="2">The sequence shown here is derived from an EMBL/GenBank/DDBJ whole genome shotgun (WGS) entry which is preliminary data.</text>
</comment>
<dbReference type="PANTHER" id="PTHR30383">
    <property type="entry name" value="THIOESTERASE 1/PROTEASE 1/LYSOPHOSPHOLIPASE L1"/>
    <property type="match status" value="1"/>
</dbReference>
<dbReference type="CDD" id="cd00229">
    <property type="entry name" value="SGNH_hydrolase"/>
    <property type="match status" value="1"/>
</dbReference>